<accession>A0ACB8TEN2</accession>
<protein>
    <submittedName>
        <fullName evidence="1">Uncharacterized protein</fullName>
    </submittedName>
</protein>
<proteinExistence type="predicted"/>
<dbReference type="EMBL" id="MU277191">
    <property type="protein sequence ID" value="KAI0066904.1"/>
    <property type="molecule type" value="Genomic_DNA"/>
</dbReference>
<evidence type="ECO:0000313" key="1">
    <source>
        <dbReference type="EMBL" id="KAI0066904.1"/>
    </source>
</evidence>
<dbReference type="Proteomes" id="UP000814140">
    <property type="component" value="Unassembled WGS sequence"/>
</dbReference>
<keyword evidence="2" id="KW-1185">Reference proteome</keyword>
<evidence type="ECO:0000313" key="2">
    <source>
        <dbReference type="Proteomes" id="UP000814140"/>
    </source>
</evidence>
<name>A0ACB8TEN2_9AGAM</name>
<sequence>MRRFVGACRRADVELELTTSGLFGTRWSACIKVRITKIANVPFGFRHLMTSHRQVIEDKFRTSGPWLHTETCNVQYHDSIIDSARCAYSSTAARHRGSGFSTFGSAAVQLVIMTWMMSLQCPCDKAL</sequence>
<comment type="caution">
    <text evidence="1">The sequence shown here is derived from an EMBL/GenBank/DDBJ whole genome shotgun (WGS) entry which is preliminary data.</text>
</comment>
<organism evidence="1 2">
    <name type="scientific">Artomyces pyxidatus</name>
    <dbReference type="NCBI Taxonomy" id="48021"/>
    <lineage>
        <taxon>Eukaryota</taxon>
        <taxon>Fungi</taxon>
        <taxon>Dikarya</taxon>
        <taxon>Basidiomycota</taxon>
        <taxon>Agaricomycotina</taxon>
        <taxon>Agaricomycetes</taxon>
        <taxon>Russulales</taxon>
        <taxon>Auriscalpiaceae</taxon>
        <taxon>Artomyces</taxon>
    </lineage>
</organism>
<reference evidence="1" key="1">
    <citation type="submission" date="2021-03" db="EMBL/GenBank/DDBJ databases">
        <authorList>
            <consortium name="DOE Joint Genome Institute"/>
            <person name="Ahrendt S."/>
            <person name="Looney B.P."/>
            <person name="Miyauchi S."/>
            <person name="Morin E."/>
            <person name="Drula E."/>
            <person name="Courty P.E."/>
            <person name="Chicoki N."/>
            <person name="Fauchery L."/>
            <person name="Kohler A."/>
            <person name="Kuo A."/>
            <person name="Labutti K."/>
            <person name="Pangilinan J."/>
            <person name="Lipzen A."/>
            <person name="Riley R."/>
            <person name="Andreopoulos W."/>
            <person name="He G."/>
            <person name="Johnson J."/>
            <person name="Barry K.W."/>
            <person name="Grigoriev I.V."/>
            <person name="Nagy L."/>
            <person name="Hibbett D."/>
            <person name="Henrissat B."/>
            <person name="Matheny P.B."/>
            <person name="Labbe J."/>
            <person name="Martin F."/>
        </authorList>
    </citation>
    <scope>NUCLEOTIDE SEQUENCE</scope>
    <source>
        <strain evidence="1">HHB10654</strain>
    </source>
</reference>
<reference evidence="1" key="2">
    <citation type="journal article" date="2022" name="New Phytol.">
        <title>Evolutionary transition to the ectomycorrhizal habit in the genomes of a hyperdiverse lineage of mushroom-forming fungi.</title>
        <authorList>
            <person name="Looney B."/>
            <person name="Miyauchi S."/>
            <person name="Morin E."/>
            <person name="Drula E."/>
            <person name="Courty P.E."/>
            <person name="Kohler A."/>
            <person name="Kuo A."/>
            <person name="LaButti K."/>
            <person name="Pangilinan J."/>
            <person name="Lipzen A."/>
            <person name="Riley R."/>
            <person name="Andreopoulos W."/>
            <person name="He G."/>
            <person name="Johnson J."/>
            <person name="Nolan M."/>
            <person name="Tritt A."/>
            <person name="Barry K.W."/>
            <person name="Grigoriev I.V."/>
            <person name="Nagy L.G."/>
            <person name="Hibbett D."/>
            <person name="Henrissat B."/>
            <person name="Matheny P.B."/>
            <person name="Labbe J."/>
            <person name="Martin F.M."/>
        </authorList>
    </citation>
    <scope>NUCLEOTIDE SEQUENCE</scope>
    <source>
        <strain evidence="1">HHB10654</strain>
    </source>
</reference>
<gene>
    <name evidence="1" type="ORF">BV25DRAFT_1258212</name>
</gene>